<dbReference type="InterPro" id="IPR003795">
    <property type="entry name" value="DUF192"/>
</dbReference>
<evidence type="ECO:0008006" key="4">
    <source>
        <dbReference type="Google" id="ProtNLM"/>
    </source>
</evidence>
<sequence>MEKKKDFFISLIIVFLVIGFFIFLIFFSLDKEKVSGLKPEVNSGTKNLDINKIQYIKIADKILKVELALTPEAQQQGLSGREKLKEDEGMFFVFNHMDKYSFWMKDMNFALDIIWIGEDLRVVYIKKNALPESYPETFRPSQEVRYVLEVLAQFSEKNNLKEGDQIEILLP</sequence>
<evidence type="ECO:0000256" key="1">
    <source>
        <dbReference type="SAM" id="Phobius"/>
    </source>
</evidence>
<evidence type="ECO:0000313" key="2">
    <source>
        <dbReference type="EMBL" id="PIP69048.1"/>
    </source>
</evidence>
<keyword evidence="1" id="KW-0812">Transmembrane</keyword>
<dbReference type="Pfam" id="PF02643">
    <property type="entry name" value="DUF192"/>
    <property type="match status" value="1"/>
</dbReference>
<dbReference type="Proteomes" id="UP000229176">
    <property type="component" value="Unassembled WGS sequence"/>
</dbReference>
<dbReference type="PANTHER" id="PTHR37953:SF1">
    <property type="entry name" value="UPF0127 PROTEIN MJ1496"/>
    <property type="match status" value="1"/>
</dbReference>
<name>A0A2H0CI57_9BACT</name>
<protein>
    <recommendedName>
        <fullName evidence="4">DUF192 domain-containing protein</fullName>
    </recommendedName>
</protein>
<comment type="caution">
    <text evidence="2">The sequence shown here is derived from an EMBL/GenBank/DDBJ whole genome shotgun (WGS) entry which is preliminary data.</text>
</comment>
<dbReference type="PANTHER" id="PTHR37953">
    <property type="entry name" value="UPF0127 PROTEIN MJ1496"/>
    <property type="match status" value="1"/>
</dbReference>
<accession>A0A2H0CI57</accession>
<dbReference type="InterPro" id="IPR038695">
    <property type="entry name" value="Saro_0823-like_sf"/>
</dbReference>
<gene>
    <name evidence="2" type="ORF">COW91_01475</name>
</gene>
<feature type="transmembrane region" description="Helical" evidence="1">
    <location>
        <begin position="7"/>
        <end position="29"/>
    </location>
</feature>
<dbReference type="Gene3D" id="2.60.120.1140">
    <property type="entry name" value="Protein of unknown function DUF192"/>
    <property type="match status" value="1"/>
</dbReference>
<evidence type="ECO:0000313" key="3">
    <source>
        <dbReference type="Proteomes" id="UP000229176"/>
    </source>
</evidence>
<proteinExistence type="predicted"/>
<dbReference type="AlphaFoldDB" id="A0A2H0CI57"/>
<keyword evidence="1" id="KW-1133">Transmembrane helix</keyword>
<keyword evidence="1" id="KW-0472">Membrane</keyword>
<reference evidence="2 3" key="1">
    <citation type="submission" date="2017-09" db="EMBL/GenBank/DDBJ databases">
        <title>Depth-based differentiation of microbial function through sediment-hosted aquifers and enrichment of novel symbionts in the deep terrestrial subsurface.</title>
        <authorList>
            <person name="Probst A.J."/>
            <person name="Ladd B."/>
            <person name="Jarett J.K."/>
            <person name="Geller-Mcgrath D.E."/>
            <person name="Sieber C.M."/>
            <person name="Emerson J.B."/>
            <person name="Anantharaman K."/>
            <person name="Thomas B.C."/>
            <person name="Malmstrom R."/>
            <person name="Stieglmeier M."/>
            <person name="Klingl A."/>
            <person name="Woyke T."/>
            <person name="Ryan C.M."/>
            <person name="Banfield J.F."/>
        </authorList>
    </citation>
    <scope>NUCLEOTIDE SEQUENCE [LARGE SCALE GENOMIC DNA]</scope>
    <source>
        <strain evidence="2">CG22_combo_CG10-13_8_21_14_all_32_8</strain>
    </source>
</reference>
<dbReference type="EMBL" id="PCTI01000019">
    <property type="protein sequence ID" value="PIP69048.1"/>
    <property type="molecule type" value="Genomic_DNA"/>
</dbReference>
<organism evidence="2 3">
    <name type="scientific">Candidatus Nomurabacteria bacterium CG22_combo_CG10-13_8_21_14_all_32_8</name>
    <dbReference type="NCBI Taxonomy" id="1974732"/>
    <lineage>
        <taxon>Bacteria</taxon>
        <taxon>Candidatus Nomuraibacteriota</taxon>
    </lineage>
</organism>